<reference evidence="11" key="1">
    <citation type="submission" date="2016-09" db="EMBL/GenBank/DDBJ databases">
        <title>Acidihalobacter prosperus F5.</title>
        <authorList>
            <person name="Khaleque H.N."/>
            <person name="Ramsay J.P."/>
            <person name="Kaksonen A.H."/>
            <person name="Boxall N.J."/>
            <person name="Watkin E.L.J."/>
        </authorList>
    </citation>
    <scope>NUCLEOTIDE SEQUENCE [LARGE SCALE GENOMIC DNA]</scope>
    <source>
        <strain evidence="11">F5</strain>
    </source>
</reference>
<name>A0A1D8IT36_9GAMM</name>
<keyword evidence="5 8" id="KW-1133">Transmembrane helix</keyword>
<evidence type="ECO:0000256" key="7">
    <source>
        <dbReference type="ARBA" id="ARBA00024202"/>
    </source>
</evidence>
<accession>A0A1D8IT36</accession>
<keyword evidence="2 8" id="KW-0813">Transport</keyword>
<evidence type="ECO:0000313" key="10">
    <source>
        <dbReference type="EMBL" id="AOU99680.1"/>
    </source>
</evidence>
<proteinExistence type="inferred from homology"/>
<evidence type="ECO:0000256" key="4">
    <source>
        <dbReference type="ARBA" id="ARBA00022692"/>
    </source>
</evidence>
<feature type="domain" description="ABC transmembrane type-1" evidence="9">
    <location>
        <begin position="87"/>
        <end position="292"/>
    </location>
</feature>
<dbReference type="Pfam" id="PF00528">
    <property type="entry name" value="BPD_transp_1"/>
    <property type="match status" value="1"/>
</dbReference>
<dbReference type="SUPFAM" id="SSF161098">
    <property type="entry name" value="MetI-like"/>
    <property type="match status" value="1"/>
</dbReference>
<organism evidence="10 11">
    <name type="scientific">Acidihalobacter yilgarnensis</name>
    <dbReference type="NCBI Taxonomy" id="2819280"/>
    <lineage>
        <taxon>Bacteria</taxon>
        <taxon>Pseudomonadati</taxon>
        <taxon>Pseudomonadota</taxon>
        <taxon>Gammaproteobacteria</taxon>
        <taxon>Chromatiales</taxon>
        <taxon>Ectothiorhodospiraceae</taxon>
        <taxon>Acidihalobacter</taxon>
    </lineage>
</organism>
<sequence>MLLLGVTLSVASALIFALTSVLPGNVGRIMLGPFASQHAVDVLNLQLGANLPLWDRYLHWLGGIARGDWGHSLVYGAPVLPLVLDRLGHSLVLATAGLALLLPSAIASGVYAALHEGGAFDRVVSVVSLSFGAIPEFVTGVLLIVIFGIALHWLPIQALPPSGADLLSWLRHLLMPAIALALTLFSYVFRMARGGMIEALAADYTRTAVLKGLPPRQVLWRHVLRNALLPTITVAGAQIGWMVGGLVVVETLFRYPGIGSLTYSAATNKDVPLLVGCSLMITLVFALANFLADLLHALLDPRVRHAIIYPA</sequence>
<keyword evidence="4 8" id="KW-0812">Transmembrane</keyword>
<dbReference type="GO" id="GO:0055085">
    <property type="term" value="P:transmembrane transport"/>
    <property type="evidence" value="ECO:0007669"/>
    <property type="project" value="InterPro"/>
</dbReference>
<gene>
    <name evidence="10" type="ORF">BI364_10900</name>
</gene>
<dbReference type="InterPro" id="IPR035906">
    <property type="entry name" value="MetI-like_sf"/>
</dbReference>
<dbReference type="PANTHER" id="PTHR43163">
    <property type="entry name" value="DIPEPTIDE TRANSPORT SYSTEM PERMEASE PROTEIN DPPB-RELATED"/>
    <property type="match status" value="1"/>
</dbReference>
<evidence type="ECO:0000256" key="2">
    <source>
        <dbReference type="ARBA" id="ARBA00022448"/>
    </source>
</evidence>
<evidence type="ECO:0000313" key="11">
    <source>
        <dbReference type="Proteomes" id="UP000095401"/>
    </source>
</evidence>
<dbReference type="PANTHER" id="PTHR43163:SF6">
    <property type="entry name" value="DIPEPTIDE TRANSPORT SYSTEM PERMEASE PROTEIN DPPB-RELATED"/>
    <property type="match status" value="1"/>
</dbReference>
<evidence type="ECO:0000256" key="3">
    <source>
        <dbReference type="ARBA" id="ARBA00022475"/>
    </source>
</evidence>
<keyword evidence="11" id="KW-1185">Reference proteome</keyword>
<comment type="subcellular location">
    <subcellularLocation>
        <location evidence="1 8">Cell membrane</location>
        <topology evidence="1 8">Multi-pass membrane protein</topology>
    </subcellularLocation>
</comment>
<dbReference type="EMBL" id="CP017415">
    <property type="protein sequence ID" value="AOU99680.1"/>
    <property type="molecule type" value="Genomic_DNA"/>
</dbReference>
<dbReference type="GO" id="GO:0005886">
    <property type="term" value="C:plasma membrane"/>
    <property type="evidence" value="ECO:0007669"/>
    <property type="project" value="UniProtKB-SubCell"/>
</dbReference>
<feature type="transmembrane region" description="Helical" evidence="8">
    <location>
        <begin position="169"/>
        <end position="189"/>
    </location>
</feature>
<keyword evidence="3" id="KW-1003">Cell membrane</keyword>
<feature type="transmembrane region" description="Helical" evidence="8">
    <location>
        <begin position="126"/>
        <end position="149"/>
    </location>
</feature>
<evidence type="ECO:0000259" key="9">
    <source>
        <dbReference type="PROSITE" id="PS50928"/>
    </source>
</evidence>
<protein>
    <submittedName>
        <fullName evidence="10">Peptide ABC transporter permease</fullName>
    </submittedName>
</protein>
<dbReference type="Gene3D" id="1.10.3720.10">
    <property type="entry name" value="MetI-like"/>
    <property type="match status" value="1"/>
</dbReference>
<dbReference type="KEGG" id="aprs:BI364_10900"/>
<evidence type="ECO:0000256" key="8">
    <source>
        <dbReference type="RuleBase" id="RU363032"/>
    </source>
</evidence>
<dbReference type="AlphaFoldDB" id="A0A1D8IT36"/>
<comment type="similarity">
    <text evidence="7">Belongs to the binding-protein-dependent transport system permease family. OppBC subfamily.</text>
</comment>
<feature type="transmembrane region" description="Helical" evidence="8">
    <location>
        <begin position="273"/>
        <end position="295"/>
    </location>
</feature>
<evidence type="ECO:0000256" key="6">
    <source>
        <dbReference type="ARBA" id="ARBA00023136"/>
    </source>
</evidence>
<feature type="transmembrane region" description="Helical" evidence="8">
    <location>
        <begin position="91"/>
        <end position="114"/>
    </location>
</feature>
<keyword evidence="6 8" id="KW-0472">Membrane</keyword>
<evidence type="ECO:0000256" key="5">
    <source>
        <dbReference type="ARBA" id="ARBA00022989"/>
    </source>
</evidence>
<dbReference type="Proteomes" id="UP000095401">
    <property type="component" value="Chromosome"/>
</dbReference>
<evidence type="ECO:0000256" key="1">
    <source>
        <dbReference type="ARBA" id="ARBA00004651"/>
    </source>
</evidence>
<dbReference type="InterPro" id="IPR000515">
    <property type="entry name" value="MetI-like"/>
</dbReference>
<feature type="transmembrane region" description="Helical" evidence="8">
    <location>
        <begin position="227"/>
        <end position="253"/>
    </location>
</feature>
<dbReference type="PROSITE" id="PS50928">
    <property type="entry name" value="ABC_TM1"/>
    <property type="match status" value="1"/>
</dbReference>
<dbReference type="CDD" id="cd06261">
    <property type="entry name" value="TM_PBP2"/>
    <property type="match status" value="1"/>
</dbReference>